<dbReference type="InterPro" id="IPR008969">
    <property type="entry name" value="CarboxyPept-like_regulatory"/>
</dbReference>
<evidence type="ECO:0000256" key="6">
    <source>
        <dbReference type="ARBA" id="ARBA00023136"/>
    </source>
</evidence>
<feature type="signal peptide" evidence="10">
    <location>
        <begin position="1"/>
        <end position="25"/>
    </location>
</feature>
<dbReference type="InterPro" id="IPR012910">
    <property type="entry name" value="Plug_dom"/>
</dbReference>
<evidence type="ECO:0000313" key="13">
    <source>
        <dbReference type="EMBL" id="TDG36334.1"/>
    </source>
</evidence>
<dbReference type="Gene3D" id="2.170.130.10">
    <property type="entry name" value="TonB-dependent receptor, plug domain"/>
    <property type="match status" value="1"/>
</dbReference>
<keyword evidence="6 8" id="KW-0472">Membrane</keyword>
<evidence type="ECO:0000256" key="4">
    <source>
        <dbReference type="ARBA" id="ARBA00022692"/>
    </source>
</evidence>
<dbReference type="GO" id="GO:0009279">
    <property type="term" value="C:cell outer membrane"/>
    <property type="evidence" value="ECO:0007669"/>
    <property type="project" value="UniProtKB-SubCell"/>
</dbReference>
<dbReference type="PROSITE" id="PS52016">
    <property type="entry name" value="TONB_DEPENDENT_REC_3"/>
    <property type="match status" value="1"/>
</dbReference>
<feature type="chain" id="PRO_5020715399" evidence="10">
    <location>
        <begin position="26"/>
        <end position="921"/>
    </location>
</feature>
<dbReference type="SUPFAM" id="SSF56935">
    <property type="entry name" value="Porins"/>
    <property type="match status" value="1"/>
</dbReference>
<evidence type="ECO:0000256" key="3">
    <source>
        <dbReference type="ARBA" id="ARBA00022452"/>
    </source>
</evidence>
<accession>A0A4R5MKX4</accession>
<keyword evidence="10" id="KW-0732">Signal</keyword>
<keyword evidence="4 8" id="KW-0812">Transmembrane</keyword>
<evidence type="ECO:0000256" key="2">
    <source>
        <dbReference type="ARBA" id="ARBA00022448"/>
    </source>
</evidence>
<keyword evidence="3 8" id="KW-1134">Transmembrane beta strand</keyword>
<keyword evidence="2 8" id="KW-0813">Transport</keyword>
<sequence>MKKGHKLSQLFLIYLATFFTIPAFAQTIKGSVTDAVTKEFLIGTNVKIKETGKVQPVQLDGFYNFKDIKAGTYTLQFRILSYVNKEAKVTVGKGVSIVNVEMKPDAVMLNETGVVANQISNDRRARTLERNATQVLNIISAQNIELSPDITVANVMQRVSGVTIERSSSGEGRYPIIRGMEKRYINTLVNGIKIPSPDNKNRFIPLDLFPSELLERLEVSKTLIPSMEGDAIGGTINLVMKDAPARELLQINVATGYNTAFSNRPYQQFDKSTINKLAPSERFGSDYNAKPSDFPVNNLNYSDKNTPINTTFGITYGNRFGVNKKLGFLLSGSYQDKLTGNNSTFFLPNAQPSINNIPQFIQLQSRAYSQQSKRIGINNKIDYKFNDRNKLSLINVFVRLDDYQTRIVADTIALNSLIDAQSRSRWQYQSIFSSALKGEHKMANDFKFDWSLSYSTANNSVPDQADFTHEYSINKTETSQDILQGMTRIWTHNSDQDYAAYANLHKKFDLLGKKFELQIGGVERNKTRNSYFNSYGLTPVLIDNKTQEYTSINNASYTFKETDGGKVSPNGNNYNFTENVFAGYAQAEWHLTEKLTATGGLRIEHTKQNYTTELPLGTAAKNGLITYTDFLPSGIFKYKLNANQNLRLSYYRALARPGFAELIPDGQQGEIFKESGNPVGLNHTTADNIDFRYELFPKNADELLLGVFYKNIQNPIEFAAVKTGVTTQTLIPQNFGDARNFGFEAVYTKYFGPFGVVANYTYTQSKITSDKLFSYRNDAGQVSSRIQSETRPLQGQSENIGNLALIYKNPKLGFDVQTAFVYTGERIALVSPYFGLDYWQAPTKQLDFSVEKKFAKKFSVYGKINNLTNTPYILRLKQSYNMYLQSPGARPLNLQTNPDENIIVQKDYFKTSFLIGLRYKL</sequence>
<organism evidence="13 14">
    <name type="scientific">Pedobacter changchengzhani</name>
    <dbReference type="NCBI Taxonomy" id="2529274"/>
    <lineage>
        <taxon>Bacteria</taxon>
        <taxon>Pseudomonadati</taxon>
        <taxon>Bacteroidota</taxon>
        <taxon>Sphingobacteriia</taxon>
        <taxon>Sphingobacteriales</taxon>
        <taxon>Sphingobacteriaceae</taxon>
        <taxon>Pedobacter</taxon>
    </lineage>
</organism>
<reference evidence="13 14" key="1">
    <citation type="submission" date="2019-02" db="EMBL/GenBank/DDBJ databases">
        <title>Pedobacter sp. nov., a novel speices isolated from soil of pinguins habitat in Antarcitica.</title>
        <authorList>
            <person name="He R.-H."/>
        </authorList>
    </citation>
    <scope>NUCLEOTIDE SEQUENCE [LARGE SCALE GENOMIC DNA]</scope>
    <source>
        <strain evidence="13 14">E01020</strain>
    </source>
</reference>
<keyword evidence="7 8" id="KW-0998">Cell outer membrane</keyword>
<evidence type="ECO:0000313" key="14">
    <source>
        <dbReference type="Proteomes" id="UP000295668"/>
    </source>
</evidence>
<keyword evidence="13" id="KW-0675">Receptor</keyword>
<keyword evidence="14" id="KW-1185">Reference proteome</keyword>
<dbReference type="AlphaFoldDB" id="A0A4R5MKX4"/>
<dbReference type="OrthoDB" id="8727862at2"/>
<dbReference type="InterPro" id="IPR039426">
    <property type="entry name" value="TonB-dep_rcpt-like"/>
</dbReference>
<evidence type="ECO:0000256" key="9">
    <source>
        <dbReference type="RuleBase" id="RU003357"/>
    </source>
</evidence>
<dbReference type="SUPFAM" id="SSF49464">
    <property type="entry name" value="Carboxypeptidase regulatory domain-like"/>
    <property type="match status" value="1"/>
</dbReference>
<dbReference type="Pfam" id="PF00593">
    <property type="entry name" value="TonB_dep_Rec_b-barrel"/>
    <property type="match status" value="1"/>
</dbReference>
<gene>
    <name evidence="13" type="ORF">EZJ43_07355</name>
</gene>
<dbReference type="Pfam" id="PF07715">
    <property type="entry name" value="Plug"/>
    <property type="match status" value="1"/>
</dbReference>
<dbReference type="EMBL" id="SJCY01000004">
    <property type="protein sequence ID" value="TDG36334.1"/>
    <property type="molecule type" value="Genomic_DNA"/>
</dbReference>
<dbReference type="PANTHER" id="PTHR40980:SF4">
    <property type="entry name" value="TONB-DEPENDENT RECEPTOR-LIKE BETA-BARREL DOMAIN-CONTAINING PROTEIN"/>
    <property type="match status" value="1"/>
</dbReference>
<dbReference type="InterPro" id="IPR000531">
    <property type="entry name" value="Beta-barrel_TonB"/>
</dbReference>
<proteinExistence type="inferred from homology"/>
<dbReference type="RefSeq" id="WP_133262064.1">
    <property type="nucleotide sequence ID" value="NZ_SJCY01000004.1"/>
</dbReference>
<feature type="domain" description="TonB-dependent receptor-like beta-barrel" evidence="11">
    <location>
        <begin position="439"/>
        <end position="867"/>
    </location>
</feature>
<dbReference type="Pfam" id="PF13715">
    <property type="entry name" value="CarbopepD_reg_2"/>
    <property type="match status" value="1"/>
</dbReference>
<evidence type="ECO:0000256" key="7">
    <source>
        <dbReference type="ARBA" id="ARBA00023237"/>
    </source>
</evidence>
<dbReference type="Gene3D" id="2.60.40.1120">
    <property type="entry name" value="Carboxypeptidase-like, regulatory domain"/>
    <property type="match status" value="1"/>
</dbReference>
<dbReference type="InterPro" id="IPR036942">
    <property type="entry name" value="Beta-barrel_TonB_sf"/>
</dbReference>
<evidence type="ECO:0000256" key="5">
    <source>
        <dbReference type="ARBA" id="ARBA00023077"/>
    </source>
</evidence>
<dbReference type="Gene3D" id="2.40.170.20">
    <property type="entry name" value="TonB-dependent receptor, beta-barrel domain"/>
    <property type="match status" value="1"/>
</dbReference>
<evidence type="ECO:0000256" key="10">
    <source>
        <dbReference type="SAM" id="SignalP"/>
    </source>
</evidence>
<evidence type="ECO:0000256" key="1">
    <source>
        <dbReference type="ARBA" id="ARBA00004571"/>
    </source>
</evidence>
<comment type="subcellular location">
    <subcellularLocation>
        <location evidence="1 8">Cell outer membrane</location>
        <topology evidence="1 8">Multi-pass membrane protein</topology>
    </subcellularLocation>
</comment>
<dbReference type="PANTHER" id="PTHR40980">
    <property type="entry name" value="PLUG DOMAIN-CONTAINING PROTEIN"/>
    <property type="match status" value="1"/>
</dbReference>
<name>A0A4R5MKX4_9SPHI</name>
<comment type="similarity">
    <text evidence="8 9">Belongs to the TonB-dependent receptor family.</text>
</comment>
<keyword evidence="5 9" id="KW-0798">TonB box</keyword>
<comment type="caution">
    <text evidence="13">The sequence shown here is derived from an EMBL/GenBank/DDBJ whole genome shotgun (WGS) entry which is preliminary data.</text>
</comment>
<protein>
    <submittedName>
        <fullName evidence="13">TonB-dependent receptor</fullName>
    </submittedName>
</protein>
<dbReference type="CDD" id="cd01347">
    <property type="entry name" value="ligand_gated_channel"/>
    <property type="match status" value="1"/>
</dbReference>
<evidence type="ECO:0000256" key="8">
    <source>
        <dbReference type="PROSITE-ProRule" id="PRU01360"/>
    </source>
</evidence>
<dbReference type="InterPro" id="IPR037066">
    <property type="entry name" value="Plug_dom_sf"/>
</dbReference>
<feature type="domain" description="TonB-dependent receptor plug" evidence="12">
    <location>
        <begin position="130"/>
        <end position="235"/>
    </location>
</feature>
<dbReference type="Proteomes" id="UP000295668">
    <property type="component" value="Unassembled WGS sequence"/>
</dbReference>
<evidence type="ECO:0000259" key="12">
    <source>
        <dbReference type="Pfam" id="PF07715"/>
    </source>
</evidence>
<evidence type="ECO:0000259" key="11">
    <source>
        <dbReference type="Pfam" id="PF00593"/>
    </source>
</evidence>